<dbReference type="InterPro" id="IPR050313">
    <property type="entry name" value="Carb_Metab_HTH_regulators"/>
</dbReference>
<dbReference type="SMART" id="SM01134">
    <property type="entry name" value="DeoRC"/>
    <property type="match status" value="1"/>
</dbReference>
<sequence>MYGEERRRAILERAREDGRVEVAALAEEFDVTHETVRRDLTALERSGAVRRVHGGAIPIERMGFEPALPQRDTLMAAEKDRIAEAALAELPEEGTVLLDAGSTTRRLAERLPPGRELTVVTNSLPIAALVSGRPGITPLLIGGRVRPRTQAAVGGWALRVLEEVYVDAAFIATNGVSAERGLTTPDTAEAEAKRRMVRAARRVVLLADHTKVGDDRFARFADLADVDCLVTDTGLAPRLADELGAAGPRVVLA</sequence>
<dbReference type="Gene3D" id="3.40.50.1360">
    <property type="match status" value="1"/>
</dbReference>
<evidence type="ECO:0000256" key="5">
    <source>
        <dbReference type="ARBA" id="ARBA00024937"/>
    </source>
</evidence>
<protein>
    <recommendedName>
        <fullName evidence="1">Lactose phosphotransferase system repressor</fullName>
    </recommendedName>
</protein>
<keyword evidence="7" id="KW-0238">DNA-binding</keyword>
<dbReference type="InterPro" id="IPR014036">
    <property type="entry name" value="DeoR-like_C"/>
</dbReference>
<reference evidence="7" key="1">
    <citation type="submission" date="2023-01" db="EMBL/GenBank/DDBJ databases">
        <title>Draft genome sequence of Nocardiopsis sp. LSu2-4 isolated from halophytes.</title>
        <authorList>
            <person name="Duangmal K."/>
            <person name="Chantavorakit T."/>
        </authorList>
    </citation>
    <scope>NUCLEOTIDE SEQUENCE</scope>
    <source>
        <strain evidence="7">LSu2-4</strain>
    </source>
</reference>
<dbReference type="InterPro" id="IPR001034">
    <property type="entry name" value="DeoR_HTH"/>
</dbReference>
<dbReference type="Pfam" id="PF00455">
    <property type="entry name" value="DeoRC"/>
    <property type="match status" value="1"/>
</dbReference>
<dbReference type="EMBL" id="JAQFWP010000034">
    <property type="protein sequence ID" value="MDA2806393.1"/>
    <property type="molecule type" value="Genomic_DNA"/>
</dbReference>
<dbReference type="Pfam" id="PF08220">
    <property type="entry name" value="HTH_DeoR"/>
    <property type="match status" value="1"/>
</dbReference>
<dbReference type="Gene3D" id="1.10.10.10">
    <property type="entry name" value="Winged helix-like DNA-binding domain superfamily/Winged helix DNA-binding domain"/>
    <property type="match status" value="1"/>
</dbReference>
<comment type="function">
    <text evidence="5">Repressor of the lactose catabolism operon. Galactose-6-phosphate is the inducer.</text>
</comment>
<dbReference type="SUPFAM" id="SSF46785">
    <property type="entry name" value="Winged helix' DNA-binding domain"/>
    <property type="match status" value="1"/>
</dbReference>
<dbReference type="PRINTS" id="PR00037">
    <property type="entry name" value="HTHLACR"/>
</dbReference>
<evidence type="ECO:0000313" key="8">
    <source>
        <dbReference type="Proteomes" id="UP001165685"/>
    </source>
</evidence>
<dbReference type="RefSeq" id="WP_270679034.1">
    <property type="nucleotide sequence ID" value="NZ_JAQFWP010000034.1"/>
</dbReference>
<evidence type="ECO:0000256" key="4">
    <source>
        <dbReference type="ARBA" id="ARBA00023163"/>
    </source>
</evidence>
<dbReference type="PANTHER" id="PTHR30363">
    <property type="entry name" value="HTH-TYPE TRANSCRIPTIONAL REGULATOR SRLR-RELATED"/>
    <property type="match status" value="1"/>
</dbReference>
<comment type="caution">
    <text evidence="7">The sequence shown here is derived from an EMBL/GenBank/DDBJ whole genome shotgun (WGS) entry which is preliminary data.</text>
</comment>
<dbReference type="GO" id="GO:0003677">
    <property type="term" value="F:DNA binding"/>
    <property type="evidence" value="ECO:0007669"/>
    <property type="project" value="UniProtKB-KW"/>
</dbReference>
<keyword evidence="8" id="KW-1185">Reference proteome</keyword>
<dbReference type="PROSITE" id="PS51000">
    <property type="entry name" value="HTH_DEOR_2"/>
    <property type="match status" value="1"/>
</dbReference>
<dbReference type="InterPro" id="IPR036388">
    <property type="entry name" value="WH-like_DNA-bd_sf"/>
</dbReference>
<dbReference type="SMART" id="SM00420">
    <property type="entry name" value="HTH_DEOR"/>
    <property type="match status" value="1"/>
</dbReference>
<name>A0ABT4TNZ2_9ACTN</name>
<gene>
    <name evidence="7" type="ORF">O4U47_17910</name>
</gene>
<dbReference type="PANTHER" id="PTHR30363:SF4">
    <property type="entry name" value="GLYCEROL-3-PHOSPHATE REGULON REPRESSOR"/>
    <property type="match status" value="1"/>
</dbReference>
<feature type="domain" description="HTH deoR-type" evidence="6">
    <location>
        <begin position="3"/>
        <end position="58"/>
    </location>
</feature>
<keyword evidence="4" id="KW-0804">Transcription</keyword>
<evidence type="ECO:0000313" key="7">
    <source>
        <dbReference type="EMBL" id="MDA2806393.1"/>
    </source>
</evidence>
<dbReference type="InterPro" id="IPR037171">
    <property type="entry name" value="NagB/RpiA_transferase-like"/>
</dbReference>
<evidence type="ECO:0000256" key="3">
    <source>
        <dbReference type="ARBA" id="ARBA00023015"/>
    </source>
</evidence>
<dbReference type="SUPFAM" id="SSF100950">
    <property type="entry name" value="NagB/RpiA/CoA transferase-like"/>
    <property type="match status" value="1"/>
</dbReference>
<evidence type="ECO:0000256" key="1">
    <source>
        <dbReference type="ARBA" id="ARBA00021390"/>
    </source>
</evidence>
<keyword evidence="3" id="KW-0805">Transcription regulation</keyword>
<evidence type="ECO:0000259" key="6">
    <source>
        <dbReference type="PROSITE" id="PS51000"/>
    </source>
</evidence>
<evidence type="ECO:0000256" key="2">
    <source>
        <dbReference type="ARBA" id="ARBA00022491"/>
    </source>
</evidence>
<organism evidence="7 8">
    <name type="scientific">Nocardiopsis suaedae</name>
    <dbReference type="NCBI Taxonomy" id="3018444"/>
    <lineage>
        <taxon>Bacteria</taxon>
        <taxon>Bacillati</taxon>
        <taxon>Actinomycetota</taxon>
        <taxon>Actinomycetes</taxon>
        <taxon>Streptosporangiales</taxon>
        <taxon>Nocardiopsidaceae</taxon>
        <taxon>Nocardiopsis</taxon>
    </lineage>
</organism>
<dbReference type="InterPro" id="IPR036390">
    <property type="entry name" value="WH_DNA-bd_sf"/>
</dbReference>
<accession>A0ABT4TNZ2</accession>
<keyword evidence="2" id="KW-0678">Repressor</keyword>
<dbReference type="Proteomes" id="UP001165685">
    <property type="component" value="Unassembled WGS sequence"/>
</dbReference>
<proteinExistence type="predicted"/>